<dbReference type="Gene3D" id="1.10.3720.10">
    <property type="entry name" value="MetI-like"/>
    <property type="match status" value="1"/>
</dbReference>
<comment type="similarity">
    <text evidence="8">Belongs to the binding-protein-dependent transport system permease family.</text>
</comment>
<evidence type="ECO:0000313" key="11">
    <source>
        <dbReference type="Proteomes" id="UP001286174"/>
    </source>
</evidence>
<evidence type="ECO:0000256" key="7">
    <source>
        <dbReference type="ARBA" id="ARBA00023136"/>
    </source>
</evidence>
<name>A0AB35U3V3_9FIRM</name>
<comment type="subcellular location">
    <subcellularLocation>
        <location evidence="1 8">Cell membrane</location>
        <topology evidence="1 8">Multi-pass membrane protein</topology>
    </subcellularLocation>
</comment>
<organism evidence="10 11">
    <name type="scientific">Grylomicrobium aquisgranensis</name>
    <dbReference type="NCBI Taxonomy" id="2926318"/>
    <lineage>
        <taxon>Bacteria</taxon>
        <taxon>Bacillati</taxon>
        <taxon>Bacillota</taxon>
        <taxon>Erysipelotrichia</taxon>
        <taxon>Erysipelotrichales</taxon>
        <taxon>Erysipelotrichaceae</taxon>
        <taxon>Grylomicrobium</taxon>
    </lineage>
</organism>
<accession>A0AB35U3V3</accession>
<dbReference type="NCBIfam" id="TIGR01726">
    <property type="entry name" value="HEQRo_perm_3TM"/>
    <property type="match status" value="1"/>
</dbReference>
<evidence type="ECO:0000256" key="3">
    <source>
        <dbReference type="ARBA" id="ARBA00022475"/>
    </source>
</evidence>
<dbReference type="InterPro" id="IPR010065">
    <property type="entry name" value="AA_ABC_transptr_permease_3TM"/>
</dbReference>
<dbReference type="PANTHER" id="PTHR30614">
    <property type="entry name" value="MEMBRANE COMPONENT OF AMINO ACID ABC TRANSPORTER"/>
    <property type="match status" value="1"/>
</dbReference>
<feature type="transmembrane region" description="Helical" evidence="8">
    <location>
        <begin position="190"/>
        <end position="208"/>
    </location>
</feature>
<dbReference type="Proteomes" id="UP001286174">
    <property type="component" value="Unassembled WGS sequence"/>
</dbReference>
<dbReference type="PROSITE" id="PS50928">
    <property type="entry name" value="ABC_TM1"/>
    <property type="match status" value="1"/>
</dbReference>
<gene>
    <name evidence="10" type="ORF">MOZ60_06845</name>
</gene>
<comment type="caution">
    <text evidence="10">The sequence shown here is derived from an EMBL/GenBank/DDBJ whole genome shotgun (WGS) entry which is preliminary data.</text>
</comment>
<dbReference type="PANTHER" id="PTHR30614:SF0">
    <property type="entry name" value="L-CYSTINE TRANSPORT SYSTEM PERMEASE PROTEIN TCYL"/>
    <property type="match status" value="1"/>
</dbReference>
<evidence type="ECO:0000256" key="6">
    <source>
        <dbReference type="ARBA" id="ARBA00022989"/>
    </source>
</evidence>
<evidence type="ECO:0000256" key="2">
    <source>
        <dbReference type="ARBA" id="ARBA00022448"/>
    </source>
</evidence>
<keyword evidence="7 8" id="KW-0472">Membrane</keyword>
<dbReference type="InterPro" id="IPR000515">
    <property type="entry name" value="MetI-like"/>
</dbReference>
<keyword evidence="5" id="KW-0029">Amino-acid transport</keyword>
<dbReference type="Pfam" id="PF00528">
    <property type="entry name" value="BPD_transp_1"/>
    <property type="match status" value="1"/>
</dbReference>
<keyword evidence="11" id="KW-1185">Reference proteome</keyword>
<dbReference type="CDD" id="cd06261">
    <property type="entry name" value="TM_PBP2"/>
    <property type="match status" value="1"/>
</dbReference>
<dbReference type="InterPro" id="IPR035906">
    <property type="entry name" value="MetI-like_sf"/>
</dbReference>
<protein>
    <submittedName>
        <fullName evidence="10">Amino acid ABC transporter permease</fullName>
    </submittedName>
</protein>
<evidence type="ECO:0000256" key="8">
    <source>
        <dbReference type="RuleBase" id="RU363032"/>
    </source>
</evidence>
<proteinExistence type="inferred from homology"/>
<evidence type="ECO:0000259" key="9">
    <source>
        <dbReference type="PROSITE" id="PS50928"/>
    </source>
</evidence>
<evidence type="ECO:0000256" key="4">
    <source>
        <dbReference type="ARBA" id="ARBA00022692"/>
    </source>
</evidence>
<evidence type="ECO:0000256" key="5">
    <source>
        <dbReference type="ARBA" id="ARBA00022970"/>
    </source>
</evidence>
<dbReference type="InterPro" id="IPR043429">
    <property type="entry name" value="ArtM/GltK/GlnP/TcyL/YhdX-like"/>
</dbReference>
<evidence type="ECO:0000256" key="1">
    <source>
        <dbReference type="ARBA" id="ARBA00004651"/>
    </source>
</evidence>
<keyword evidence="4 8" id="KW-0812">Transmembrane</keyword>
<evidence type="ECO:0000313" key="10">
    <source>
        <dbReference type="EMBL" id="MDX8419811.1"/>
    </source>
</evidence>
<feature type="transmembrane region" description="Helical" evidence="8">
    <location>
        <begin position="59"/>
        <end position="80"/>
    </location>
</feature>
<dbReference type="GO" id="GO:0022857">
    <property type="term" value="F:transmembrane transporter activity"/>
    <property type="evidence" value="ECO:0007669"/>
    <property type="project" value="InterPro"/>
</dbReference>
<sequence>MTDGLWGILYDSFWKILAAGIRVTIPLTIVAFLAGLLIALVTALVQYAKVPVLKQIARFYIWLIRGTPLLVQLAIIFYGLPVIGIHVDAFAAAAVGLSFCEGAYMAETLRGSLEAVDRGQSEAGYCIGLNFFQIMHHIVLPQAFRTAFPALSNSLISLVKDTSLAANITVVDMFMTTQRIAGRTYQFMPLYIEVAVVYLLFCSLITLVQRAIEKRLNRYQSQEAK</sequence>
<dbReference type="SUPFAM" id="SSF161098">
    <property type="entry name" value="MetI-like"/>
    <property type="match status" value="1"/>
</dbReference>
<dbReference type="EMBL" id="JALBUR010000014">
    <property type="protein sequence ID" value="MDX8419811.1"/>
    <property type="molecule type" value="Genomic_DNA"/>
</dbReference>
<keyword evidence="3" id="KW-1003">Cell membrane</keyword>
<keyword evidence="6 8" id="KW-1133">Transmembrane helix</keyword>
<dbReference type="RefSeq" id="WP_370596110.1">
    <property type="nucleotide sequence ID" value="NZ_JALBUR010000014.1"/>
</dbReference>
<feature type="domain" description="ABC transmembrane type-1" evidence="9">
    <location>
        <begin position="21"/>
        <end position="209"/>
    </location>
</feature>
<feature type="transmembrane region" description="Helical" evidence="8">
    <location>
        <begin position="20"/>
        <end position="47"/>
    </location>
</feature>
<reference evidence="10 11" key="1">
    <citation type="submission" date="2022-03" db="EMBL/GenBank/DDBJ databases">
        <title>Novel taxa within the pig intestine.</title>
        <authorList>
            <person name="Wylensek D."/>
            <person name="Bishof K."/>
            <person name="Afrizal A."/>
            <person name="Clavel T."/>
        </authorList>
    </citation>
    <scope>NUCLEOTIDE SEQUENCE [LARGE SCALE GENOMIC DNA]</scope>
    <source>
        <strain evidence="10 11">CLA-KB-P133</strain>
    </source>
</reference>
<dbReference type="AlphaFoldDB" id="A0AB35U3V3"/>
<dbReference type="GO" id="GO:0043190">
    <property type="term" value="C:ATP-binding cassette (ABC) transporter complex"/>
    <property type="evidence" value="ECO:0007669"/>
    <property type="project" value="InterPro"/>
</dbReference>
<dbReference type="GO" id="GO:0006865">
    <property type="term" value="P:amino acid transport"/>
    <property type="evidence" value="ECO:0007669"/>
    <property type="project" value="UniProtKB-KW"/>
</dbReference>
<dbReference type="FunFam" id="1.10.3720.10:FF:000006">
    <property type="entry name" value="Glutamate/aspartate ABC transporter, permease protein GltK"/>
    <property type="match status" value="1"/>
</dbReference>
<keyword evidence="2 8" id="KW-0813">Transport</keyword>